<gene>
    <name evidence="1" type="ORF">UY16_C0071G0001</name>
</gene>
<evidence type="ECO:0000313" key="2">
    <source>
        <dbReference type="Proteomes" id="UP000034739"/>
    </source>
</evidence>
<dbReference type="Proteomes" id="UP000034739">
    <property type="component" value="Unassembled WGS sequence"/>
</dbReference>
<name>A0A0G1WU56_9BACT</name>
<organism evidence="1 2">
    <name type="scientific">Candidatus Gottesmanbacteria bacterium GW2011_GWA2_47_9</name>
    <dbReference type="NCBI Taxonomy" id="1618445"/>
    <lineage>
        <taxon>Bacteria</taxon>
        <taxon>Candidatus Gottesmaniibacteriota</taxon>
    </lineage>
</organism>
<protein>
    <submittedName>
        <fullName evidence="1">Uncharacterized protein</fullName>
    </submittedName>
</protein>
<reference evidence="1 2" key="1">
    <citation type="journal article" date="2015" name="Nature">
        <title>rRNA introns, odd ribosomes, and small enigmatic genomes across a large radiation of phyla.</title>
        <authorList>
            <person name="Brown C.T."/>
            <person name="Hug L.A."/>
            <person name="Thomas B.C."/>
            <person name="Sharon I."/>
            <person name="Castelle C.J."/>
            <person name="Singh A."/>
            <person name="Wilkins M.J."/>
            <person name="Williams K.H."/>
            <person name="Banfield J.F."/>
        </authorList>
    </citation>
    <scope>NUCLEOTIDE SEQUENCE [LARGE SCALE GENOMIC DNA]</scope>
</reference>
<dbReference type="EMBL" id="LCOY01000071">
    <property type="protein sequence ID" value="KKU85690.1"/>
    <property type="molecule type" value="Genomic_DNA"/>
</dbReference>
<accession>A0A0G1WU56</accession>
<comment type="caution">
    <text evidence="1">The sequence shown here is derived from an EMBL/GenBank/DDBJ whole genome shotgun (WGS) entry which is preliminary data.</text>
</comment>
<dbReference type="AlphaFoldDB" id="A0A0G1WU56"/>
<evidence type="ECO:0000313" key="1">
    <source>
        <dbReference type="EMBL" id="KKU85690.1"/>
    </source>
</evidence>
<proteinExistence type="predicted"/>
<sequence>MLIQSEDRSIIRFSDLQEMAGDEFVAKLQTEFFDLDDIRKNSNHDSEAMRGILLEIERGESFAIFGSGKSDLDEQVDLIGHGEWFRGLPDHIQMWQRDGFFIEHIRSRSGLDSHLPKLHCLRHIVMLRKR</sequence>